<reference evidence="1 2" key="1">
    <citation type="journal article" date="2012" name="Proc. Natl. Acad. Sci. U.S.A.">
        <title>Comparative genomics of Ceriporiopsis subvermispora and Phanerochaete chrysosporium provide insight into selective ligninolysis.</title>
        <authorList>
            <person name="Fernandez-Fueyo E."/>
            <person name="Ruiz-Duenas F.J."/>
            <person name="Ferreira P."/>
            <person name="Floudas D."/>
            <person name="Hibbett D.S."/>
            <person name="Canessa P."/>
            <person name="Larrondo L.F."/>
            <person name="James T.Y."/>
            <person name="Seelenfreund D."/>
            <person name="Lobos S."/>
            <person name="Polanco R."/>
            <person name="Tello M."/>
            <person name="Honda Y."/>
            <person name="Watanabe T."/>
            <person name="Watanabe T."/>
            <person name="Ryu J.S."/>
            <person name="Kubicek C.P."/>
            <person name="Schmoll M."/>
            <person name="Gaskell J."/>
            <person name="Hammel K.E."/>
            <person name="St John F.J."/>
            <person name="Vanden Wymelenberg A."/>
            <person name="Sabat G."/>
            <person name="Splinter BonDurant S."/>
            <person name="Syed K."/>
            <person name="Yadav J.S."/>
            <person name="Doddapaneni H."/>
            <person name="Subramanian V."/>
            <person name="Lavin J.L."/>
            <person name="Oguiza J.A."/>
            <person name="Perez G."/>
            <person name="Pisabarro A.G."/>
            <person name="Ramirez L."/>
            <person name="Santoyo F."/>
            <person name="Master E."/>
            <person name="Coutinho P.M."/>
            <person name="Henrissat B."/>
            <person name="Lombard V."/>
            <person name="Magnuson J.K."/>
            <person name="Kuees U."/>
            <person name="Hori C."/>
            <person name="Igarashi K."/>
            <person name="Samejima M."/>
            <person name="Held B.W."/>
            <person name="Barry K.W."/>
            <person name="LaButti K.M."/>
            <person name="Lapidus A."/>
            <person name="Lindquist E.A."/>
            <person name="Lucas S.M."/>
            <person name="Riley R."/>
            <person name="Salamov A.A."/>
            <person name="Hoffmeister D."/>
            <person name="Schwenk D."/>
            <person name="Hadar Y."/>
            <person name="Yarden O."/>
            <person name="de Vries R.P."/>
            <person name="Wiebenga A."/>
            <person name="Stenlid J."/>
            <person name="Eastwood D."/>
            <person name="Grigoriev I.V."/>
            <person name="Berka R.M."/>
            <person name="Blanchette R.A."/>
            <person name="Kersten P."/>
            <person name="Martinez A.T."/>
            <person name="Vicuna R."/>
            <person name="Cullen D."/>
        </authorList>
    </citation>
    <scope>NUCLEOTIDE SEQUENCE [LARGE SCALE GENOMIC DNA]</scope>
    <source>
        <strain evidence="1 2">B</strain>
    </source>
</reference>
<feature type="non-terminal residue" evidence="1">
    <location>
        <position position="85"/>
    </location>
</feature>
<evidence type="ECO:0000313" key="2">
    <source>
        <dbReference type="Proteomes" id="UP000016930"/>
    </source>
</evidence>
<proteinExistence type="predicted"/>
<name>M2P627_CERS8</name>
<keyword evidence="2" id="KW-1185">Reference proteome</keyword>
<dbReference type="AlphaFoldDB" id="M2P627"/>
<dbReference type="Proteomes" id="UP000016930">
    <property type="component" value="Unassembled WGS sequence"/>
</dbReference>
<organism evidence="1 2">
    <name type="scientific">Ceriporiopsis subvermispora (strain B)</name>
    <name type="common">White-rot fungus</name>
    <name type="synonym">Gelatoporia subvermispora</name>
    <dbReference type="NCBI Taxonomy" id="914234"/>
    <lineage>
        <taxon>Eukaryota</taxon>
        <taxon>Fungi</taxon>
        <taxon>Dikarya</taxon>
        <taxon>Basidiomycota</taxon>
        <taxon>Agaricomycotina</taxon>
        <taxon>Agaricomycetes</taxon>
        <taxon>Polyporales</taxon>
        <taxon>Gelatoporiaceae</taxon>
        <taxon>Gelatoporia</taxon>
    </lineage>
</organism>
<dbReference type="EMBL" id="KB445874">
    <property type="protein sequence ID" value="EMD30709.1"/>
    <property type="molecule type" value="Genomic_DNA"/>
</dbReference>
<gene>
    <name evidence="1" type="ORF">CERSUDRAFT_120336</name>
</gene>
<dbReference type="HOGENOM" id="CLU_2512418_0_0_1"/>
<accession>M2P627</accession>
<sequence>MRCASLRAVGHTVRMRFLPSFAREYARSESVAPRTCIQDESTADDVPESMGTAAYAPAPQHVLRVPVDLDTGGGLRGVQRCCHNV</sequence>
<protein>
    <submittedName>
        <fullName evidence="1">Uncharacterized protein</fullName>
    </submittedName>
</protein>
<evidence type="ECO:0000313" key="1">
    <source>
        <dbReference type="EMBL" id="EMD30709.1"/>
    </source>
</evidence>